<evidence type="ECO:0000313" key="3">
    <source>
        <dbReference type="Proteomes" id="UP000646523"/>
    </source>
</evidence>
<protein>
    <submittedName>
        <fullName evidence="2">Transaldolase</fullName>
    </submittedName>
</protein>
<dbReference type="Gene3D" id="3.20.20.70">
    <property type="entry name" value="Aldolase class I"/>
    <property type="match status" value="1"/>
</dbReference>
<evidence type="ECO:0000313" key="2">
    <source>
        <dbReference type="EMBL" id="GGO61243.1"/>
    </source>
</evidence>
<proteinExistence type="predicted"/>
<dbReference type="InterPro" id="IPR013785">
    <property type="entry name" value="Aldolase_TIM"/>
</dbReference>
<dbReference type="InterPro" id="IPR001585">
    <property type="entry name" value="TAL/FSA"/>
</dbReference>
<organism evidence="2 3">
    <name type="scientific">Nonomuraea cavernae</name>
    <dbReference type="NCBI Taxonomy" id="2045107"/>
    <lineage>
        <taxon>Bacteria</taxon>
        <taxon>Bacillati</taxon>
        <taxon>Actinomycetota</taxon>
        <taxon>Actinomycetes</taxon>
        <taxon>Streptosporangiales</taxon>
        <taxon>Streptosporangiaceae</taxon>
        <taxon>Nonomuraea</taxon>
    </lineage>
</organism>
<dbReference type="Proteomes" id="UP000646523">
    <property type="component" value="Unassembled WGS sequence"/>
</dbReference>
<reference evidence="2" key="1">
    <citation type="journal article" date="2014" name="Int. J. Syst. Evol. Microbiol.">
        <title>Complete genome sequence of Corynebacterium casei LMG S-19264T (=DSM 44701T), isolated from a smear-ripened cheese.</title>
        <authorList>
            <consortium name="US DOE Joint Genome Institute (JGI-PGF)"/>
            <person name="Walter F."/>
            <person name="Albersmeier A."/>
            <person name="Kalinowski J."/>
            <person name="Ruckert C."/>
        </authorList>
    </citation>
    <scope>NUCLEOTIDE SEQUENCE</scope>
    <source>
        <strain evidence="2">CGMCC 4.7368</strain>
    </source>
</reference>
<dbReference type="SUPFAM" id="SSF51569">
    <property type="entry name" value="Aldolase"/>
    <property type="match status" value="1"/>
</dbReference>
<dbReference type="RefSeq" id="WP_189122095.1">
    <property type="nucleotide sequence ID" value="NZ_BMNH01000001.1"/>
</dbReference>
<sequence length="216" mass="23205">MTIYLDSADRDDVHAAVRLAFVHGITTNPTLMRAVTKDPLEHAKQLLSDTELREFYYQPCGAYGGLVEEAEMAWSLAPDRVILKIPATTAGLTMARSLIDRGIPVALTAAQTPNAMIAAEAAGCVAVIPYVDRALRDHGTDSHLVSALARVRKGGTRIVAASVKNAGQFTQAYLDGADAVTAPLAVLEQVLEHPAALEAERAFAEEYRVEQPIERG</sequence>
<evidence type="ECO:0000256" key="1">
    <source>
        <dbReference type="ARBA" id="ARBA00023270"/>
    </source>
</evidence>
<dbReference type="EMBL" id="BMNH01000001">
    <property type="protein sequence ID" value="GGO61243.1"/>
    <property type="molecule type" value="Genomic_DNA"/>
</dbReference>
<dbReference type="PROSITE" id="PS01054">
    <property type="entry name" value="TRANSALDOLASE_1"/>
    <property type="match status" value="1"/>
</dbReference>
<keyword evidence="1" id="KW-0704">Schiff base</keyword>
<dbReference type="GO" id="GO:0005975">
    <property type="term" value="P:carbohydrate metabolic process"/>
    <property type="evidence" value="ECO:0007669"/>
    <property type="project" value="InterPro"/>
</dbReference>
<keyword evidence="3" id="KW-1185">Reference proteome</keyword>
<dbReference type="InterPro" id="IPR018225">
    <property type="entry name" value="Transaldolase_AS"/>
</dbReference>
<name>A0A918DEF5_9ACTN</name>
<accession>A0A918DEF5</accession>
<dbReference type="AlphaFoldDB" id="A0A918DEF5"/>
<reference evidence="2" key="2">
    <citation type="submission" date="2020-09" db="EMBL/GenBank/DDBJ databases">
        <authorList>
            <person name="Sun Q."/>
            <person name="Zhou Y."/>
        </authorList>
    </citation>
    <scope>NUCLEOTIDE SEQUENCE</scope>
    <source>
        <strain evidence="2">CGMCC 4.7368</strain>
    </source>
</reference>
<gene>
    <name evidence="2" type="primary">tal</name>
    <name evidence="2" type="ORF">GCM10012289_03010</name>
</gene>
<comment type="caution">
    <text evidence="2">The sequence shown here is derived from an EMBL/GenBank/DDBJ whole genome shotgun (WGS) entry which is preliminary data.</text>
</comment>
<dbReference type="Pfam" id="PF00923">
    <property type="entry name" value="TAL_FSA"/>
    <property type="match status" value="1"/>
</dbReference>
<dbReference type="PANTHER" id="PTHR10683">
    <property type="entry name" value="TRANSALDOLASE"/>
    <property type="match status" value="1"/>
</dbReference>